<name>A0ABW8ALT7_9ACTN</name>
<gene>
    <name evidence="1" type="ORF">ACIB24_09680</name>
</gene>
<protein>
    <submittedName>
        <fullName evidence="1">Uncharacterized protein</fullName>
    </submittedName>
</protein>
<comment type="caution">
    <text evidence="1">The sequence shown here is derived from an EMBL/GenBank/DDBJ whole genome shotgun (WGS) entry which is preliminary data.</text>
</comment>
<organism evidence="1 2">
    <name type="scientific">Spongisporangium articulatum</name>
    <dbReference type="NCBI Taxonomy" id="3362603"/>
    <lineage>
        <taxon>Bacteria</taxon>
        <taxon>Bacillati</taxon>
        <taxon>Actinomycetota</taxon>
        <taxon>Actinomycetes</taxon>
        <taxon>Kineosporiales</taxon>
        <taxon>Kineosporiaceae</taxon>
        <taxon>Spongisporangium</taxon>
    </lineage>
</organism>
<dbReference type="Proteomes" id="UP001612915">
    <property type="component" value="Unassembled WGS sequence"/>
</dbReference>
<dbReference type="RefSeq" id="WP_398278823.1">
    <property type="nucleotide sequence ID" value="NZ_JBITLV010000003.1"/>
</dbReference>
<evidence type="ECO:0000313" key="1">
    <source>
        <dbReference type="EMBL" id="MFI7587330.1"/>
    </source>
</evidence>
<sequence>MTDATRLLQSWIEEHELGLAVQGVEAGVGAEGPAETTSRTAYLDTGERAVVAQAWGSGELCLDYVDTASDDYRTADLQVNDGLELAAALSAGVRFVLGGPAEEIAGFHRFGMHHADR</sequence>
<accession>A0ABW8ALT7</accession>
<evidence type="ECO:0000313" key="2">
    <source>
        <dbReference type="Proteomes" id="UP001612915"/>
    </source>
</evidence>
<proteinExistence type="predicted"/>
<reference evidence="1 2" key="1">
    <citation type="submission" date="2024-10" db="EMBL/GenBank/DDBJ databases">
        <title>The Natural Products Discovery Center: Release of the First 8490 Sequenced Strains for Exploring Actinobacteria Biosynthetic Diversity.</title>
        <authorList>
            <person name="Kalkreuter E."/>
            <person name="Kautsar S.A."/>
            <person name="Yang D."/>
            <person name="Bader C.D."/>
            <person name="Teijaro C.N."/>
            <person name="Fluegel L."/>
            <person name="Davis C.M."/>
            <person name="Simpson J.R."/>
            <person name="Lauterbach L."/>
            <person name="Steele A.D."/>
            <person name="Gui C."/>
            <person name="Meng S."/>
            <person name="Li G."/>
            <person name="Viehrig K."/>
            <person name="Ye F."/>
            <person name="Su P."/>
            <person name="Kiefer A.F."/>
            <person name="Nichols A."/>
            <person name="Cepeda A.J."/>
            <person name="Yan W."/>
            <person name="Fan B."/>
            <person name="Jiang Y."/>
            <person name="Adhikari A."/>
            <person name="Zheng C.-J."/>
            <person name="Schuster L."/>
            <person name="Cowan T.M."/>
            <person name="Smanski M.J."/>
            <person name="Chevrette M.G."/>
            <person name="De Carvalho L.P.S."/>
            <person name="Shen B."/>
        </authorList>
    </citation>
    <scope>NUCLEOTIDE SEQUENCE [LARGE SCALE GENOMIC DNA]</scope>
    <source>
        <strain evidence="1 2">NPDC049639</strain>
    </source>
</reference>
<keyword evidence="2" id="KW-1185">Reference proteome</keyword>
<dbReference type="EMBL" id="JBITLV010000003">
    <property type="protein sequence ID" value="MFI7587330.1"/>
    <property type="molecule type" value="Genomic_DNA"/>
</dbReference>